<keyword evidence="6" id="KW-1185">Reference proteome</keyword>
<feature type="domain" description="HTH araC/xylS-type" evidence="4">
    <location>
        <begin position="166"/>
        <end position="265"/>
    </location>
</feature>
<dbReference type="Gene3D" id="1.10.10.60">
    <property type="entry name" value="Homeodomain-like"/>
    <property type="match status" value="1"/>
</dbReference>
<keyword evidence="2" id="KW-0238">DNA-binding</keyword>
<keyword evidence="1" id="KW-0805">Transcription regulation</keyword>
<dbReference type="PANTHER" id="PTHR43280">
    <property type="entry name" value="ARAC-FAMILY TRANSCRIPTIONAL REGULATOR"/>
    <property type="match status" value="1"/>
</dbReference>
<dbReference type="EMBL" id="JAUOEM010000001">
    <property type="protein sequence ID" value="MDO5986146.1"/>
    <property type="molecule type" value="Genomic_DNA"/>
</dbReference>
<dbReference type="RefSeq" id="WP_303280666.1">
    <property type="nucleotide sequence ID" value="NZ_BAABCZ010000016.1"/>
</dbReference>
<dbReference type="PANTHER" id="PTHR43280:SF2">
    <property type="entry name" value="HTH-TYPE TRANSCRIPTIONAL REGULATOR EXSA"/>
    <property type="match status" value="1"/>
</dbReference>
<gene>
    <name evidence="5" type="ORF">Q4Q39_01905</name>
</gene>
<dbReference type="Proteomes" id="UP001176891">
    <property type="component" value="Unassembled WGS sequence"/>
</dbReference>
<evidence type="ECO:0000313" key="5">
    <source>
        <dbReference type="EMBL" id="MDO5986146.1"/>
    </source>
</evidence>
<dbReference type="InterPro" id="IPR009057">
    <property type="entry name" value="Homeodomain-like_sf"/>
</dbReference>
<proteinExistence type="predicted"/>
<organism evidence="5 6">
    <name type="scientific">Flavivirga amylovorans</name>
    <dbReference type="NCBI Taxonomy" id="870486"/>
    <lineage>
        <taxon>Bacteria</taxon>
        <taxon>Pseudomonadati</taxon>
        <taxon>Bacteroidota</taxon>
        <taxon>Flavobacteriia</taxon>
        <taxon>Flavobacteriales</taxon>
        <taxon>Flavobacteriaceae</taxon>
        <taxon>Flavivirga</taxon>
    </lineage>
</organism>
<protein>
    <submittedName>
        <fullName evidence="5">Helix-turn-helix transcriptional regulator</fullName>
    </submittedName>
</protein>
<dbReference type="PROSITE" id="PS01124">
    <property type="entry name" value="HTH_ARAC_FAMILY_2"/>
    <property type="match status" value="1"/>
</dbReference>
<evidence type="ECO:0000256" key="3">
    <source>
        <dbReference type="ARBA" id="ARBA00023163"/>
    </source>
</evidence>
<dbReference type="InterPro" id="IPR046532">
    <property type="entry name" value="DUF6597"/>
</dbReference>
<keyword evidence="3" id="KW-0804">Transcription</keyword>
<dbReference type="Pfam" id="PF12833">
    <property type="entry name" value="HTH_18"/>
    <property type="match status" value="1"/>
</dbReference>
<evidence type="ECO:0000256" key="2">
    <source>
        <dbReference type="ARBA" id="ARBA00023125"/>
    </source>
</evidence>
<evidence type="ECO:0000259" key="4">
    <source>
        <dbReference type="PROSITE" id="PS01124"/>
    </source>
</evidence>
<sequence length="278" mass="31980">MNMSNLKFTILPLKEKALTPFVKRISYIENETVEPQLHPIPPLDTTGLTFFFGDLMRNVYDQKNEPLPKRAYVLGITTKGGVSIVHQGTVKQLFIEFTPTGFYRLFHKDGNNFTNNPPSDFSTIDAQILEKELENCPRDIKSIQEVFENYLLSIIPTALPKIPLIDVVVELMQTDIVGKRSVEEISEKIGVHQKYLFRLFKKVTGISPKKYYRTLQWNTIMASINQNEEDTLTKLALECGFYDHPSFTKEFKKFMQISPSEFINGDVSLTEMVLKQRS</sequence>
<accession>A0ABT8WWT7</accession>
<name>A0ABT8WWT7_9FLAO</name>
<dbReference type="SMART" id="SM00342">
    <property type="entry name" value="HTH_ARAC"/>
    <property type="match status" value="1"/>
</dbReference>
<evidence type="ECO:0000313" key="6">
    <source>
        <dbReference type="Proteomes" id="UP001176891"/>
    </source>
</evidence>
<dbReference type="InterPro" id="IPR018060">
    <property type="entry name" value="HTH_AraC"/>
</dbReference>
<comment type="caution">
    <text evidence="5">The sequence shown here is derived from an EMBL/GenBank/DDBJ whole genome shotgun (WGS) entry which is preliminary data.</text>
</comment>
<dbReference type="SUPFAM" id="SSF46689">
    <property type="entry name" value="Homeodomain-like"/>
    <property type="match status" value="2"/>
</dbReference>
<evidence type="ECO:0000256" key="1">
    <source>
        <dbReference type="ARBA" id="ARBA00023015"/>
    </source>
</evidence>
<reference evidence="5" key="1">
    <citation type="submission" date="2023-07" db="EMBL/GenBank/DDBJ databases">
        <title>Two novel species in the genus Flavivirga.</title>
        <authorList>
            <person name="Kwon K."/>
        </authorList>
    </citation>
    <scope>NUCLEOTIDE SEQUENCE</scope>
    <source>
        <strain evidence="5">KACC 14157</strain>
    </source>
</reference>
<dbReference type="Pfam" id="PF20240">
    <property type="entry name" value="DUF6597"/>
    <property type="match status" value="1"/>
</dbReference>